<sequence>MDVIKVSKIIKSKRKTIAIEINKKAEIVVKAPCNVPDEIVWDFVNKKIEWIKRKQYLVRQRNNSKIQREFVQGEGFLYLGKIYKLNIVTDLSSPFEFKEDFFLSSSYVDYARDLFVKWYKENALSEIKKSVEQYAFLRNLRYKKVRLSSGRCRLGSCSAKGNLNFNWRLIMAPQDIINYVVVHELMHLVEKNHSKRFWHKVSELFPNFKQARKWLRDNAYLLDI</sequence>
<comment type="caution">
    <text evidence="2">The sequence shown here is derived from an EMBL/GenBank/DDBJ whole genome shotgun (WGS) entry which is preliminary data.</text>
</comment>
<evidence type="ECO:0000259" key="1">
    <source>
        <dbReference type="Pfam" id="PF01863"/>
    </source>
</evidence>
<dbReference type="InterPro" id="IPR053136">
    <property type="entry name" value="UTP_pyrophosphatase-like"/>
</dbReference>
<keyword evidence="2" id="KW-0378">Hydrolase</keyword>
<dbReference type="InterPro" id="IPR002725">
    <property type="entry name" value="YgjP-like_metallopeptidase"/>
</dbReference>
<evidence type="ECO:0000313" key="2">
    <source>
        <dbReference type="EMBL" id="OGC15769.1"/>
    </source>
</evidence>
<dbReference type="EMBL" id="MEUA01000017">
    <property type="protein sequence ID" value="OGC15769.1"/>
    <property type="molecule type" value="Genomic_DNA"/>
</dbReference>
<dbReference type="Pfam" id="PF01863">
    <property type="entry name" value="YgjP-like"/>
    <property type="match status" value="1"/>
</dbReference>
<dbReference type="PANTHER" id="PTHR30399">
    <property type="entry name" value="UNCHARACTERIZED PROTEIN YGJP"/>
    <property type="match status" value="1"/>
</dbReference>
<dbReference type="GO" id="GO:0016787">
    <property type="term" value="F:hydrolase activity"/>
    <property type="evidence" value="ECO:0007669"/>
    <property type="project" value="UniProtKB-KW"/>
</dbReference>
<feature type="domain" description="YgjP-like metallopeptidase" evidence="1">
    <location>
        <begin position="15"/>
        <end position="217"/>
    </location>
</feature>
<accession>A0A1F4S5U4</accession>
<gene>
    <name evidence="2" type="ORF">A2290_05465</name>
</gene>
<reference evidence="2 3" key="1">
    <citation type="journal article" date="2016" name="Nat. Commun.">
        <title>Thousands of microbial genomes shed light on interconnected biogeochemical processes in an aquifer system.</title>
        <authorList>
            <person name="Anantharaman K."/>
            <person name="Brown C.T."/>
            <person name="Hug L.A."/>
            <person name="Sharon I."/>
            <person name="Castelle C.J."/>
            <person name="Probst A.J."/>
            <person name="Thomas B.C."/>
            <person name="Singh A."/>
            <person name="Wilkins M.J."/>
            <person name="Karaoz U."/>
            <person name="Brodie E.L."/>
            <person name="Williams K.H."/>
            <person name="Hubbard S.S."/>
            <person name="Banfield J.F."/>
        </authorList>
    </citation>
    <scope>NUCLEOTIDE SEQUENCE [LARGE SCALE GENOMIC DNA]</scope>
</reference>
<dbReference type="Gene3D" id="3.30.2010.10">
    <property type="entry name" value="Metalloproteases ('zincins'), catalytic domain"/>
    <property type="match status" value="1"/>
</dbReference>
<evidence type="ECO:0000313" key="3">
    <source>
        <dbReference type="Proteomes" id="UP000177905"/>
    </source>
</evidence>
<proteinExistence type="predicted"/>
<protein>
    <submittedName>
        <fullName evidence="2">Metal-dependent hydrolase</fullName>
    </submittedName>
</protein>
<dbReference type="PANTHER" id="PTHR30399:SF1">
    <property type="entry name" value="UTP PYROPHOSPHATASE"/>
    <property type="match status" value="1"/>
</dbReference>
<dbReference type="AlphaFoldDB" id="A0A1F4S5U4"/>
<dbReference type="CDD" id="cd07344">
    <property type="entry name" value="M48_yhfN_like"/>
    <property type="match status" value="1"/>
</dbReference>
<dbReference type="Proteomes" id="UP000177905">
    <property type="component" value="Unassembled WGS sequence"/>
</dbReference>
<name>A0A1F4S5U4_UNCSA</name>
<organism evidence="2 3">
    <name type="scientific">candidate division WOR-1 bacterium RIFOXYB2_FULL_36_35</name>
    <dbReference type="NCBI Taxonomy" id="1802578"/>
    <lineage>
        <taxon>Bacteria</taxon>
        <taxon>Bacillati</taxon>
        <taxon>Saganbacteria</taxon>
    </lineage>
</organism>